<name>A0ABT9DAU3_9CELL</name>
<dbReference type="PANTHER" id="PTHR10683">
    <property type="entry name" value="TRANSALDOLASE"/>
    <property type="match status" value="1"/>
</dbReference>
<comment type="caution">
    <text evidence="12">The sequence shown here is derived from an EMBL/GenBank/DDBJ whole genome shotgun (WGS) entry which is preliminary data.</text>
</comment>
<dbReference type="InterPro" id="IPR013785">
    <property type="entry name" value="Aldolase_TIM"/>
</dbReference>
<organism evidence="12 13">
    <name type="scientific">Actinotalea lenta</name>
    <dbReference type="NCBI Taxonomy" id="3064654"/>
    <lineage>
        <taxon>Bacteria</taxon>
        <taxon>Bacillati</taxon>
        <taxon>Actinomycetota</taxon>
        <taxon>Actinomycetes</taxon>
        <taxon>Micrococcales</taxon>
        <taxon>Cellulomonadaceae</taxon>
        <taxon>Actinotalea</taxon>
    </lineage>
</organism>
<feature type="active site" description="Schiff-base intermediate with substrate" evidence="11">
    <location>
        <position position="148"/>
    </location>
</feature>
<keyword evidence="13" id="KW-1185">Reference proteome</keyword>
<keyword evidence="8 11" id="KW-0570">Pentose shunt</keyword>
<evidence type="ECO:0000256" key="10">
    <source>
        <dbReference type="ARBA" id="ARBA00048810"/>
    </source>
</evidence>
<reference evidence="12 13" key="1">
    <citation type="submission" date="2023-07" db="EMBL/GenBank/DDBJ databases">
        <title>Description of novel actinomycetes strains, isolated from tidal flat sediment.</title>
        <authorList>
            <person name="Lu C."/>
        </authorList>
    </citation>
    <scope>NUCLEOTIDE SEQUENCE [LARGE SCALE GENOMIC DNA]</scope>
    <source>
        <strain evidence="12 13">SYSU T00b441</strain>
    </source>
</reference>
<dbReference type="EMBL" id="JAUQYP010000001">
    <property type="protein sequence ID" value="MDO8107680.1"/>
    <property type="molecule type" value="Genomic_DNA"/>
</dbReference>
<dbReference type="SUPFAM" id="SSF51569">
    <property type="entry name" value="Aldolase"/>
    <property type="match status" value="1"/>
</dbReference>
<dbReference type="HAMAP" id="MF_00493">
    <property type="entry name" value="Transaldolase_2"/>
    <property type="match status" value="1"/>
</dbReference>
<comment type="function">
    <text evidence="1 11">Transaldolase is important for the balance of metabolites in the pentose-phosphate pathway.</text>
</comment>
<evidence type="ECO:0000256" key="6">
    <source>
        <dbReference type="ARBA" id="ARBA00022490"/>
    </source>
</evidence>
<dbReference type="InterPro" id="IPR004732">
    <property type="entry name" value="Transaldolase_2"/>
</dbReference>
<evidence type="ECO:0000256" key="3">
    <source>
        <dbReference type="ARBA" id="ARBA00004857"/>
    </source>
</evidence>
<dbReference type="NCBIfam" id="TIGR00876">
    <property type="entry name" value="tal_mycobact"/>
    <property type="match status" value="1"/>
</dbReference>
<comment type="pathway">
    <text evidence="3 11">Carbohydrate degradation; pentose phosphate pathway; D-glyceraldehyde 3-phosphate and beta-D-fructose 6-phosphate from D-ribose 5-phosphate and D-xylulose 5-phosphate (non-oxidative stage): step 2/3.</text>
</comment>
<evidence type="ECO:0000256" key="1">
    <source>
        <dbReference type="ARBA" id="ARBA00003518"/>
    </source>
</evidence>
<evidence type="ECO:0000256" key="9">
    <source>
        <dbReference type="ARBA" id="ARBA00023270"/>
    </source>
</evidence>
<accession>A0ABT9DAU3</accession>
<dbReference type="EC" id="2.2.1.2" evidence="5 11"/>
<dbReference type="InterPro" id="IPR001585">
    <property type="entry name" value="TAL/FSA"/>
</dbReference>
<evidence type="ECO:0000256" key="5">
    <source>
        <dbReference type="ARBA" id="ARBA00013151"/>
    </source>
</evidence>
<dbReference type="PIRSF" id="PIRSF036915">
    <property type="entry name" value="Trnald_Bac_Plnt"/>
    <property type="match status" value="1"/>
</dbReference>
<dbReference type="PANTHER" id="PTHR10683:SF31">
    <property type="entry name" value="TRANSALDOLASE"/>
    <property type="match status" value="1"/>
</dbReference>
<dbReference type="RefSeq" id="WP_304601295.1">
    <property type="nucleotide sequence ID" value="NZ_JAUQYO010000001.1"/>
</dbReference>
<protein>
    <recommendedName>
        <fullName evidence="5 11">Transaldolase</fullName>
        <ecNumber evidence="5 11">2.2.1.2</ecNumber>
    </recommendedName>
</protein>
<keyword evidence="9 11" id="KW-0704">Schiff base</keyword>
<comment type="similarity">
    <text evidence="4 11">Belongs to the transaldolase family. Type 2 subfamily.</text>
</comment>
<dbReference type="GO" id="GO:0004801">
    <property type="term" value="F:transaldolase activity"/>
    <property type="evidence" value="ECO:0007669"/>
    <property type="project" value="UniProtKB-EC"/>
</dbReference>
<gene>
    <name evidence="11 12" type="primary">tal</name>
    <name evidence="12" type="ORF">Q6348_10780</name>
</gene>
<evidence type="ECO:0000313" key="13">
    <source>
        <dbReference type="Proteomes" id="UP001232536"/>
    </source>
</evidence>
<dbReference type="Gene3D" id="3.20.20.70">
    <property type="entry name" value="Aldolase class I"/>
    <property type="match status" value="1"/>
</dbReference>
<dbReference type="CDD" id="cd00955">
    <property type="entry name" value="Transaldolase_like"/>
    <property type="match status" value="1"/>
</dbReference>
<keyword evidence="6 11" id="KW-0963">Cytoplasm</keyword>
<proteinExistence type="inferred from homology"/>
<keyword evidence="7 11" id="KW-0808">Transferase</keyword>
<dbReference type="Proteomes" id="UP001232536">
    <property type="component" value="Unassembled WGS sequence"/>
</dbReference>
<evidence type="ECO:0000256" key="7">
    <source>
        <dbReference type="ARBA" id="ARBA00022679"/>
    </source>
</evidence>
<dbReference type="Pfam" id="PF00923">
    <property type="entry name" value="TAL_FSA"/>
    <property type="match status" value="1"/>
</dbReference>
<comment type="subcellular location">
    <subcellularLocation>
        <location evidence="2 11">Cytoplasm</location>
    </subcellularLocation>
</comment>
<comment type="catalytic activity">
    <reaction evidence="10 11">
        <text>D-sedoheptulose 7-phosphate + D-glyceraldehyde 3-phosphate = D-erythrose 4-phosphate + beta-D-fructose 6-phosphate</text>
        <dbReference type="Rhea" id="RHEA:17053"/>
        <dbReference type="ChEBI" id="CHEBI:16897"/>
        <dbReference type="ChEBI" id="CHEBI:57483"/>
        <dbReference type="ChEBI" id="CHEBI:57634"/>
        <dbReference type="ChEBI" id="CHEBI:59776"/>
        <dbReference type="EC" id="2.2.1.2"/>
    </reaction>
</comment>
<sequence>MTLPVPIDTPRALVDLAEAGVAVWLDDLSRPLVRQGGLADLVRTRGVIGVTSNPSIFATSVAGTDAYTPQLAQLANAGRDAEAAVRTLTTDDVRDACDVLAEVYASTDGVDGRVSIEVDPRLAHDTEATVAQARELWDTVDRPNLFIKIPATVEGLPAITRTLAAGISVNVTLIFSLERYREVIEAHLDGLAQAKAAGHDLSRLASVASFFVSRVDTAVDGRLEEIGGDAAEALLGTAAIANARLAYRLWEQYQDDPRWTELAAAGALTQRPLWASTSVKNPAYPDTRYVDELVAPHTVNTMPGSTLEQVGDHGQVTGDTARAFDDADRVMASLADVGVDMAEVTDELEAQGVQKFIDSWQDLLGTVDEALKAHR</sequence>
<evidence type="ECO:0000256" key="2">
    <source>
        <dbReference type="ARBA" id="ARBA00004496"/>
    </source>
</evidence>
<evidence type="ECO:0000256" key="8">
    <source>
        <dbReference type="ARBA" id="ARBA00023126"/>
    </source>
</evidence>
<evidence type="ECO:0000313" key="12">
    <source>
        <dbReference type="EMBL" id="MDO8107680.1"/>
    </source>
</evidence>
<dbReference type="InterPro" id="IPR018225">
    <property type="entry name" value="Transaldolase_AS"/>
</dbReference>
<dbReference type="NCBIfam" id="NF002881">
    <property type="entry name" value="PRK03343.1"/>
    <property type="match status" value="1"/>
</dbReference>
<dbReference type="PROSITE" id="PS01054">
    <property type="entry name" value="TRANSALDOLASE_1"/>
    <property type="match status" value="1"/>
</dbReference>
<evidence type="ECO:0000256" key="11">
    <source>
        <dbReference type="HAMAP-Rule" id="MF_00493"/>
    </source>
</evidence>
<evidence type="ECO:0000256" key="4">
    <source>
        <dbReference type="ARBA" id="ARBA00008426"/>
    </source>
</evidence>